<protein>
    <submittedName>
        <fullName evidence="2">Uncharacterized protein</fullName>
    </submittedName>
</protein>
<evidence type="ECO:0000256" key="1">
    <source>
        <dbReference type="SAM" id="MobiDB-lite"/>
    </source>
</evidence>
<reference evidence="2 3" key="1">
    <citation type="journal article" date="2022" name="Front. Cell. Infect. Microbiol.">
        <title>The Genomes of Two Strains of Taenia crassiceps the Animal Model for the Study of Human Cysticercosis.</title>
        <authorList>
            <person name="Bobes R.J."/>
            <person name="Estrada K."/>
            <person name="Rios-Valencia D.G."/>
            <person name="Calderon-Gallegos A."/>
            <person name="de la Torre P."/>
            <person name="Carrero J.C."/>
            <person name="Sanchez-Flores A."/>
            <person name="Laclette J.P."/>
        </authorList>
    </citation>
    <scope>NUCLEOTIDE SEQUENCE [LARGE SCALE GENOMIC DNA]</scope>
    <source>
        <strain evidence="2">WFUcys</strain>
    </source>
</reference>
<dbReference type="EMBL" id="JAKROA010000001">
    <property type="protein sequence ID" value="KAL5111444.1"/>
    <property type="molecule type" value="Genomic_DNA"/>
</dbReference>
<comment type="caution">
    <text evidence="2">The sequence shown here is derived from an EMBL/GenBank/DDBJ whole genome shotgun (WGS) entry which is preliminary data.</text>
</comment>
<name>A0ABR4QPQ5_9CEST</name>
<feature type="region of interest" description="Disordered" evidence="1">
    <location>
        <begin position="1"/>
        <end position="37"/>
    </location>
</feature>
<evidence type="ECO:0000313" key="3">
    <source>
        <dbReference type="Proteomes" id="UP001651158"/>
    </source>
</evidence>
<keyword evidence="3" id="KW-1185">Reference proteome</keyword>
<gene>
    <name evidence="2" type="ORF">TcWFU_001741</name>
</gene>
<dbReference type="Proteomes" id="UP001651158">
    <property type="component" value="Unassembled WGS sequence"/>
</dbReference>
<sequence length="87" mass="9212">MSANSFAHTVAAHAGGWEGGECPNTTSLSKPAPPTSEAREVDLVLLEHDVEGEFVSTVAETISTFDGLVIYRVPVPMEEPEFGIPKG</sequence>
<organism evidence="2 3">
    <name type="scientific">Taenia crassiceps</name>
    <dbReference type="NCBI Taxonomy" id="6207"/>
    <lineage>
        <taxon>Eukaryota</taxon>
        <taxon>Metazoa</taxon>
        <taxon>Spiralia</taxon>
        <taxon>Lophotrochozoa</taxon>
        <taxon>Platyhelminthes</taxon>
        <taxon>Cestoda</taxon>
        <taxon>Eucestoda</taxon>
        <taxon>Cyclophyllidea</taxon>
        <taxon>Taeniidae</taxon>
        <taxon>Taenia</taxon>
    </lineage>
</organism>
<evidence type="ECO:0000313" key="2">
    <source>
        <dbReference type="EMBL" id="KAL5111444.1"/>
    </source>
</evidence>
<proteinExistence type="predicted"/>
<accession>A0ABR4QPQ5</accession>